<reference evidence="2 3" key="1">
    <citation type="submission" date="2016-08" db="EMBL/GenBank/DDBJ databases">
        <authorList>
            <person name="Seilhamer J.J."/>
        </authorList>
    </citation>
    <scope>NUCLEOTIDE SEQUENCE [LARGE SCALE GENOMIC DNA]</scope>
    <source>
        <strain evidence="2 3">VC14762</strain>
    </source>
</reference>
<gene>
    <name evidence="2" type="ORF">A8E72_04155</name>
</gene>
<evidence type="ECO:0000313" key="3">
    <source>
        <dbReference type="Proteomes" id="UP000188543"/>
    </source>
</evidence>
<feature type="compositionally biased region" description="Polar residues" evidence="1">
    <location>
        <begin position="84"/>
        <end position="94"/>
    </location>
</feature>
<sequence length="94" mass="10293">MSPRVGLGQASVRAGPTPSGDARRFIHPGGNTPRPRVSDTMRVAIRCTINETTPRPDFQRPNGVTYAGGRYVLNRPSRPRIANHHTTCSASRRT</sequence>
<dbReference type="AlphaFoldDB" id="A0A1V2WAT2"/>
<evidence type="ECO:0000256" key="1">
    <source>
        <dbReference type="SAM" id="MobiDB-lite"/>
    </source>
</evidence>
<dbReference type="EMBL" id="MUTJ01000015">
    <property type="protein sequence ID" value="ONU92165.1"/>
    <property type="molecule type" value="Genomic_DNA"/>
</dbReference>
<name>A0A1V2WAT2_9BURK</name>
<comment type="caution">
    <text evidence="2">The sequence shown here is derived from an EMBL/GenBank/DDBJ whole genome shotgun (WGS) entry which is preliminary data.</text>
</comment>
<evidence type="ECO:0000313" key="2">
    <source>
        <dbReference type="EMBL" id="ONU92165.1"/>
    </source>
</evidence>
<dbReference type="Proteomes" id="UP000188543">
    <property type="component" value="Unassembled WGS sequence"/>
</dbReference>
<dbReference type="OrthoDB" id="9864172at2"/>
<accession>A0A1V2WAT2</accession>
<feature type="region of interest" description="Disordered" evidence="1">
    <location>
        <begin position="75"/>
        <end position="94"/>
    </location>
</feature>
<organism evidence="2 3">
    <name type="scientific">Burkholderia cenocepacia</name>
    <dbReference type="NCBI Taxonomy" id="95486"/>
    <lineage>
        <taxon>Bacteria</taxon>
        <taxon>Pseudomonadati</taxon>
        <taxon>Pseudomonadota</taxon>
        <taxon>Betaproteobacteria</taxon>
        <taxon>Burkholderiales</taxon>
        <taxon>Burkholderiaceae</taxon>
        <taxon>Burkholderia</taxon>
        <taxon>Burkholderia cepacia complex</taxon>
    </lineage>
</organism>
<protein>
    <submittedName>
        <fullName evidence="2">Uncharacterized protein</fullName>
    </submittedName>
</protein>
<feature type="region of interest" description="Disordered" evidence="1">
    <location>
        <begin position="1"/>
        <end position="37"/>
    </location>
</feature>
<proteinExistence type="predicted"/>